<proteinExistence type="predicted"/>
<dbReference type="AlphaFoldDB" id="A0A978V3N2"/>
<comment type="caution">
    <text evidence="1">The sequence shown here is derived from an EMBL/GenBank/DDBJ whole genome shotgun (WGS) entry which is preliminary data.</text>
</comment>
<protein>
    <submittedName>
        <fullName evidence="1">Uncharacterized protein</fullName>
    </submittedName>
</protein>
<organism evidence="1 2">
    <name type="scientific">Ziziphus jujuba var. spinosa</name>
    <dbReference type="NCBI Taxonomy" id="714518"/>
    <lineage>
        <taxon>Eukaryota</taxon>
        <taxon>Viridiplantae</taxon>
        <taxon>Streptophyta</taxon>
        <taxon>Embryophyta</taxon>
        <taxon>Tracheophyta</taxon>
        <taxon>Spermatophyta</taxon>
        <taxon>Magnoliopsida</taxon>
        <taxon>eudicotyledons</taxon>
        <taxon>Gunneridae</taxon>
        <taxon>Pentapetalae</taxon>
        <taxon>rosids</taxon>
        <taxon>fabids</taxon>
        <taxon>Rosales</taxon>
        <taxon>Rhamnaceae</taxon>
        <taxon>Paliureae</taxon>
        <taxon>Ziziphus</taxon>
    </lineage>
</organism>
<dbReference type="Proteomes" id="UP000813462">
    <property type="component" value="Unassembled WGS sequence"/>
</dbReference>
<reference evidence="1" key="1">
    <citation type="journal article" date="2021" name="Front. Plant Sci.">
        <title>Chromosome-Scale Genome Assembly for Chinese Sour Jujube and Insights Into Its Genome Evolution and Domestication Signature.</title>
        <authorList>
            <person name="Shen L.-Y."/>
            <person name="Luo H."/>
            <person name="Wang X.-L."/>
            <person name="Wang X.-M."/>
            <person name="Qiu X.-J."/>
            <person name="Liu H."/>
            <person name="Zhou S.-S."/>
            <person name="Jia K.-H."/>
            <person name="Nie S."/>
            <person name="Bao Y.-T."/>
            <person name="Zhang R.-G."/>
            <person name="Yun Q.-Z."/>
            <person name="Chai Y.-H."/>
            <person name="Lu J.-Y."/>
            <person name="Li Y."/>
            <person name="Zhao S.-W."/>
            <person name="Mao J.-F."/>
            <person name="Jia S.-G."/>
            <person name="Mao Y.-M."/>
        </authorList>
    </citation>
    <scope>NUCLEOTIDE SEQUENCE</scope>
    <source>
        <strain evidence="1">AT0</strain>
        <tissue evidence="1">Leaf</tissue>
    </source>
</reference>
<evidence type="ECO:0000313" key="1">
    <source>
        <dbReference type="EMBL" id="KAH7521965.1"/>
    </source>
</evidence>
<dbReference type="EMBL" id="JAEACU010000007">
    <property type="protein sequence ID" value="KAH7521965.1"/>
    <property type="molecule type" value="Genomic_DNA"/>
</dbReference>
<gene>
    <name evidence="1" type="ORF">FEM48_Zijuj07G0087900</name>
</gene>
<accession>A0A978V3N2</accession>
<evidence type="ECO:0000313" key="2">
    <source>
        <dbReference type="Proteomes" id="UP000813462"/>
    </source>
</evidence>
<sequence>MQGTTSQMPGYGNVPALGSALPSVVAYYRPAPTQRNDLRMERPELLVGAGNLLVSAASLMLRDSDADYGGASGADDVFGVLDAIGNAMMQLEMLVIKTIN</sequence>
<name>A0A978V3N2_ZIZJJ</name>